<feature type="region of interest" description="Disordered" evidence="1">
    <location>
        <begin position="53"/>
        <end position="84"/>
    </location>
</feature>
<feature type="compositionally biased region" description="Low complexity" evidence="1">
    <location>
        <begin position="53"/>
        <end position="71"/>
    </location>
</feature>
<dbReference type="AlphaFoldDB" id="A0A8J2KGB3"/>
<feature type="compositionally biased region" description="Polar residues" evidence="1">
    <location>
        <begin position="228"/>
        <end position="242"/>
    </location>
</feature>
<gene>
    <name evidence="4" type="ORF">AFUS01_LOCUS24732</name>
</gene>
<dbReference type="EMBL" id="CAJVCH010311619">
    <property type="protein sequence ID" value="CAG7786150.1"/>
    <property type="molecule type" value="Genomic_DNA"/>
</dbReference>
<proteinExistence type="predicted"/>
<dbReference type="InterPro" id="IPR007110">
    <property type="entry name" value="Ig-like_dom"/>
</dbReference>
<reference evidence="4" key="1">
    <citation type="submission" date="2021-06" db="EMBL/GenBank/DDBJ databases">
        <authorList>
            <person name="Hodson N. C."/>
            <person name="Mongue J. A."/>
            <person name="Jaron S. K."/>
        </authorList>
    </citation>
    <scope>NUCLEOTIDE SEQUENCE</scope>
</reference>
<dbReference type="InterPro" id="IPR013098">
    <property type="entry name" value="Ig_I-set"/>
</dbReference>
<keyword evidence="2" id="KW-0732">Signal</keyword>
<sequence length="250" mass="28046">MRKSGVEIVRVMEWFQNFKWIFLLIVLTDSGHASDGGNRKNGMPLMTMSSLSSWSSTLPPSPSSLPSLASTDGKEQAGRKNSPYIDKLASPNVTALLGKTAYLNCRVKNLGDKTVSWVRHRDIHLLTVGRYTYTTDQRFRALHIANTEDYTLMIKYPQHRDSGIYECQVSTTPHISHYVHLNVVGEFIFLLSRIPTIHSAVSVERPPSRRKVSLPLNPTFPQVLDTPLPTSTSSQKTQTLPEDSSLLRPL</sequence>
<feature type="region of interest" description="Disordered" evidence="1">
    <location>
        <begin position="208"/>
        <end position="250"/>
    </location>
</feature>
<evidence type="ECO:0000256" key="2">
    <source>
        <dbReference type="SAM" id="SignalP"/>
    </source>
</evidence>
<evidence type="ECO:0000256" key="1">
    <source>
        <dbReference type="SAM" id="MobiDB-lite"/>
    </source>
</evidence>
<feature type="domain" description="Ig-like" evidence="3">
    <location>
        <begin position="83"/>
        <end position="170"/>
    </location>
</feature>
<feature type="signal peptide" evidence="2">
    <location>
        <begin position="1"/>
        <end position="33"/>
    </location>
</feature>
<dbReference type="FunFam" id="2.60.40.10:FF:000129">
    <property type="entry name" value="CLUMA_CG018772, isoform A"/>
    <property type="match status" value="1"/>
</dbReference>
<dbReference type="PANTHER" id="PTHR23279:SF36">
    <property type="entry name" value="DEFECTIVE PROBOSCIS EXTENSION RESPONSE 9, ISOFORM A"/>
    <property type="match status" value="1"/>
</dbReference>
<organism evidence="4 5">
    <name type="scientific">Allacma fusca</name>
    <dbReference type="NCBI Taxonomy" id="39272"/>
    <lineage>
        <taxon>Eukaryota</taxon>
        <taxon>Metazoa</taxon>
        <taxon>Ecdysozoa</taxon>
        <taxon>Arthropoda</taxon>
        <taxon>Hexapoda</taxon>
        <taxon>Collembola</taxon>
        <taxon>Symphypleona</taxon>
        <taxon>Sminthuridae</taxon>
        <taxon>Allacma</taxon>
    </lineage>
</organism>
<comment type="caution">
    <text evidence="4">The sequence shown here is derived from an EMBL/GenBank/DDBJ whole genome shotgun (WGS) entry which is preliminary data.</text>
</comment>
<dbReference type="PROSITE" id="PS50835">
    <property type="entry name" value="IG_LIKE"/>
    <property type="match status" value="1"/>
</dbReference>
<name>A0A8J2KGB3_9HEXA</name>
<dbReference type="GO" id="GO:0050808">
    <property type="term" value="P:synapse organization"/>
    <property type="evidence" value="ECO:0007669"/>
    <property type="project" value="TreeGrafter"/>
</dbReference>
<dbReference type="InterPro" id="IPR003599">
    <property type="entry name" value="Ig_sub"/>
</dbReference>
<evidence type="ECO:0000313" key="4">
    <source>
        <dbReference type="EMBL" id="CAG7786150.1"/>
    </source>
</evidence>
<evidence type="ECO:0000313" key="5">
    <source>
        <dbReference type="Proteomes" id="UP000708208"/>
    </source>
</evidence>
<dbReference type="Pfam" id="PF07679">
    <property type="entry name" value="I-set"/>
    <property type="match status" value="1"/>
</dbReference>
<dbReference type="SMART" id="SM00409">
    <property type="entry name" value="IG"/>
    <property type="match status" value="1"/>
</dbReference>
<protein>
    <recommendedName>
        <fullName evidence="3">Ig-like domain-containing protein</fullName>
    </recommendedName>
</protein>
<dbReference type="PANTHER" id="PTHR23279">
    <property type="entry name" value="DEFECTIVE PROBOSCIS EXTENSION RESPONSE DPR -RELATED"/>
    <property type="match status" value="1"/>
</dbReference>
<dbReference type="Proteomes" id="UP000708208">
    <property type="component" value="Unassembled WGS sequence"/>
</dbReference>
<dbReference type="OrthoDB" id="5969816at2759"/>
<feature type="chain" id="PRO_5035257626" description="Ig-like domain-containing protein" evidence="2">
    <location>
        <begin position="34"/>
        <end position="250"/>
    </location>
</feature>
<evidence type="ECO:0000259" key="3">
    <source>
        <dbReference type="PROSITE" id="PS50835"/>
    </source>
</evidence>
<accession>A0A8J2KGB3</accession>
<dbReference type="InterPro" id="IPR037448">
    <property type="entry name" value="Zig-8"/>
</dbReference>
<keyword evidence="5" id="KW-1185">Reference proteome</keyword>
<dbReference type="GO" id="GO:0032589">
    <property type="term" value="C:neuron projection membrane"/>
    <property type="evidence" value="ECO:0007669"/>
    <property type="project" value="TreeGrafter"/>
</dbReference>